<dbReference type="SUPFAM" id="SSF53706">
    <property type="entry name" value="Formate dehydrogenase/DMSO reductase, domains 1-3"/>
    <property type="match status" value="1"/>
</dbReference>
<dbReference type="Pfam" id="PF13510">
    <property type="entry name" value="Fer2_4"/>
    <property type="match status" value="1"/>
</dbReference>
<keyword evidence="7 13" id="KW-1278">Translocase</keyword>
<evidence type="ECO:0000259" key="15">
    <source>
        <dbReference type="PROSITE" id="PS51669"/>
    </source>
</evidence>
<evidence type="ECO:0000256" key="4">
    <source>
        <dbReference type="ARBA" id="ARBA00022714"/>
    </source>
</evidence>
<feature type="domain" description="2Fe-2S ferredoxin-type" evidence="14">
    <location>
        <begin position="1"/>
        <end position="78"/>
    </location>
</feature>
<dbReference type="PROSITE" id="PS51085">
    <property type="entry name" value="2FE2S_FER_2"/>
    <property type="match status" value="1"/>
</dbReference>
<evidence type="ECO:0000256" key="9">
    <source>
        <dbReference type="ARBA" id="ARBA00023014"/>
    </source>
</evidence>
<evidence type="ECO:0000256" key="10">
    <source>
        <dbReference type="ARBA" id="ARBA00023027"/>
    </source>
</evidence>
<comment type="catalytic activity">
    <reaction evidence="12 13">
        <text>a quinone + NADH + 5 H(+)(in) = a quinol + NAD(+) + 4 H(+)(out)</text>
        <dbReference type="Rhea" id="RHEA:57888"/>
        <dbReference type="ChEBI" id="CHEBI:15378"/>
        <dbReference type="ChEBI" id="CHEBI:24646"/>
        <dbReference type="ChEBI" id="CHEBI:57540"/>
        <dbReference type="ChEBI" id="CHEBI:57945"/>
        <dbReference type="ChEBI" id="CHEBI:132124"/>
    </reaction>
</comment>
<dbReference type="Pfam" id="PF00384">
    <property type="entry name" value="Molybdopterin"/>
    <property type="match status" value="1"/>
</dbReference>
<dbReference type="InterPro" id="IPR000283">
    <property type="entry name" value="NADH_UbQ_OxRdtase_75kDa_su_CS"/>
</dbReference>
<comment type="cofactor">
    <cofactor evidence="1 13">
        <name>[4Fe-4S] cluster</name>
        <dbReference type="ChEBI" id="CHEBI:49883"/>
    </cofactor>
</comment>
<dbReference type="CDD" id="cd02772">
    <property type="entry name" value="MopB_NDH-1_NuoG2"/>
    <property type="match status" value="1"/>
</dbReference>
<evidence type="ECO:0000256" key="13">
    <source>
        <dbReference type="RuleBase" id="RU003525"/>
    </source>
</evidence>
<dbReference type="Gene3D" id="3.30.70.20">
    <property type="match status" value="1"/>
</dbReference>
<dbReference type="GO" id="GO:1990204">
    <property type="term" value="C:oxidoreductase complex"/>
    <property type="evidence" value="ECO:0007669"/>
    <property type="project" value="UniProtKB-ARBA"/>
</dbReference>
<feature type="domain" description="4Fe-4S Mo/W bis-MGD-type" evidence="15">
    <location>
        <begin position="215"/>
        <end position="271"/>
    </location>
</feature>
<dbReference type="SUPFAM" id="SSF54862">
    <property type="entry name" value="4Fe-4S ferredoxins"/>
    <property type="match status" value="1"/>
</dbReference>
<dbReference type="FunFam" id="3.10.20.740:FF:000001">
    <property type="entry name" value="NADH-quinone oxidoreductase subunit G"/>
    <property type="match status" value="1"/>
</dbReference>
<dbReference type="PROSITE" id="PS00643">
    <property type="entry name" value="COMPLEX1_75K_3"/>
    <property type="match status" value="1"/>
</dbReference>
<dbReference type="InterPro" id="IPR050123">
    <property type="entry name" value="Prok_molybdopt-oxidoreductase"/>
</dbReference>
<comment type="cofactor">
    <cofactor evidence="13">
        <name>[2Fe-2S] cluster</name>
        <dbReference type="ChEBI" id="CHEBI:190135"/>
    </cofactor>
    <text evidence="13">Binds 1 [2Fe-2S] cluster per subunit.</text>
</comment>
<evidence type="ECO:0000256" key="12">
    <source>
        <dbReference type="ARBA" id="ARBA00047712"/>
    </source>
</evidence>
<dbReference type="GO" id="GO:0048038">
    <property type="term" value="F:quinone binding"/>
    <property type="evidence" value="ECO:0007669"/>
    <property type="project" value="UniProtKB-UniRule"/>
</dbReference>
<dbReference type="CDD" id="cd00207">
    <property type="entry name" value="fer2"/>
    <property type="match status" value="1"/>
</dbReference>
<dbReference type="PROSITE" id="PS00642">
    <property type="entry name" value="COMPLEX1_75K_2"/>
    <property type="match status" value="1"/>
</dbReference>
<proteinExistence type="inferred from homology"/>
<dbReference type="InterPro" id="IPR036010">
    <property type="entry name" value="2Fe-2S_ferredoxin-like_sf"/>
</dbReference>
<dbReference type="InterPro" id="IPR019574">
    <property type="entry name" value="NADH_UbQ_OxRdtase_Gsu_4Fe4S-bd"/>
</dbReference>
<dbReference type="Gene3D" id="3.40.50.740">
    <property type="match status" value="1"/>
</dbReference>
<evidence type="ECO:0000313" key="18">
    <source>
        <dbReference type="Proteomes" id="UP000236724"/>
    </source>
</evidence>
<dbReference type="Gene3D" id="2.40.40.20">
    <property type="match status" value="1"/>
</dbReference>
<dbReference type="EC" id="7.1.1.-" evidence="13"/>
<dbReference type="InterPro" id="IPR010228">
    <property type="entry name" value="NADH_UbQ_OxRdtase_Gsu"/>
</dbReference>
<dbReference type="GO" id="GO:0051539">
    <property type="term" value="F:4 iron, 4 sulfur cluster binding"/>
    <property type="evidence" value="ECO:0007669"/>
    <property type="project" value="UniProtKB-KW"/>
</dbReference>
<accession>A0A1H6FD76</accession>
<gene>
    <name evidence="17" type="primary">nqo3</name>
    <name evidence="17" type="ORF">MBHS_03920</name>
</gene>
<dbReference type="GO" id="GO:0008137">
    <property type="term" value="F:NADH dehydrogenase (ubiquinone) activity"/>
    <property type="evidence" value="ECO:0007669"/>
    <property type="project" value="UniProtKB-UniRule"/>
</dbReference>
<dbReference type="Proteomes" id="UP000236724">
    <property type="component" value="Unassembled WGS sequence"/>
</dbReference>
<dbReference type="PROSITE" id="PS00641">
    <property type="entry name" value="COMPLEX1_75K_1"/>
    <property type="match status" value="1"/>
</dbReference>
<evidence type="ECO:0000256" key="6">
    <source>
        <dbReference type="ARBA" id="ARBA00022723"/>
    </source>
</evidence>
<comment type="subunit">
    <text evidence="11">Composed of 13 different subunits. Subunits NuoCD, E, F, and G constitute the peripheral sector of the complex.</text>
</comment>
<dbReference type="PROSITE" id="PS51839">
    <property type="entry name" value="4FE4S_HC3"/>
    <property type="match status" value="1"/>
</dbReference>
<dbReference type="CDD" id="cd02775">
    <property type="entry name" value="MopB_CT"/>
    <property type="match status" value="1"/>
</dbReference>
<dbReference type="AlphaFoldDB" id="A0A1H6FD76"/>
<organism evidence="17 18">
    <name type="scientific">Candidatus Venteria ishoeyi</name>
    <dbReference type="NCBI Taxonomy" id="1899563"/>
    <lineage>
        <taxon>Bacteria</taxon>
        <taxon>Pseudomonadati</taxon>
        <taxon>Pseudomonadota</taxon>
        <taxon>Gammaproteobacteria</taxon>
        <taxon>Thiotrichales</taxon>
        <taxon>Thiotrichaceae</taxon>
        <taxon>Venteria</taxon>
    </lineage>
</organism>
<keyword evidence="17" id="KW-0560">Oxidoreductase</keyword>
<dbReference type="NCBIfam" id="TIGR01973">
    <property type="entry name" value="NuoG"/>
    <property type="match status" value="1"/>
</dbReference>
<comment type="similarity">
    <text evidence="2 13">Belongs to the complex I 75 kDa subunit family.</text>
</comment>
<dbReference type="RefSeq" id="WP_103921614.1">
    <property type="nucleotide sequence ID" value="NZ_FMSV02000542.1"/>
</dbReference>
<keyword evidence="6 13" id="KW-0479">Metal-binding</keyword>
<dbReference type="Pfam" id="PF22117">
    <property type="entry name" value="Fer4_Nqo3"/>
    <property type="match status" value="1"/>
</dbReference>
<dbReference type="SUPFAM" id="SSF54292">
    <property type="entry name" value="2Fe-2S ferredoxin-like"/>
    <property type="match status" value="1"/>
</dbReference>
<dbReference type="InterPro" id="IPR001041">
    <property type="entry name" value="2Fe-2S_ferredoxin-type"/>
</dbReference>
<dbReference type="PANTHER" id="PTHR43105:SF13">
    <property type="entry name" value="NADH-UBIQUINONE OXIDOREDUCTASE 75 KDA SUBUNIT, MITOCHONDRIAL"/>
    <property type="match status" value="1"/>
</dbReference>
<dbReference type="InterPro" id="IPR009010">
    <property type="entry name" value="Asp_de-COase-like_dom_sf"/>
</dbReference>
<evidence type="ECO:0000256" key="5">
    <source>
        <dbReference type="ARBA" id="ARBA00022719"/>
    </source>
</evidence>
<evidence type="ECO:0000256" key="7">
    <source>
        <dbReference type="ARBA" id="ARBA00022967"/>
    </source>
</evidence>
<evidence type="ECO:0000256" key="3">
    <source>
        <dbReference type="ARBA" id="ARBA00022485"/>
    </source>
</evidence>
<comment type="function">
    <text evidence="13">NDH-1 shuttles electrons from NADH, via FMN and iron-sulfur (Fe-S) centers, to quinones in the respiratory chain. Couples the redox reaction to proton translocation (for every two electrons transferred, four hydrogen ions are translocated across the cytoplasmic membrane), and thus conserves the redox energy in a proton gradient.</text>
</comment>
<sequence length="800" mass="87206">MATITIDGKEYQVESGQMLIDVADDNGIEIPRFCYHKKLSISANCRMCLVDVEKAPKPLPACATPIMDGMVVHTQSDKAKAAQKSVMEFLLINHPLDCPVCDQGGECELQDVAMAYGSDVSRFAEEKRVVMDKNLGPLIATEMTRCIHCTRCVRFSREIAGMPEMGATGRGEHTLVGPYIEKTIDSELSGNMVDVCPVGALTAKPSRFQARAWEMQQRAGIAPHDIVGSNLYFHIRNNKVFRVVPKENEAVNEVWLSDKDRFSYSALQAEDRLTRPMIKKEGQWQETDWESALKFVVAGLKAVINDQNKTLGGLASPTATLEELYLFQKMLRGMGSDNIDHRLRQIDFSDQDMAPLFPRLGQSIAALEDCDSVLVIGSNLRKEQPLLNQRLRKAAYNRVGQIDESIAADVMLLNPVDYDFNLPIAEKIITAPSQMVEALAGIAKALSNESKTATDADAEKLLANVSPSETQQNIAKSLLTAENASLLLGQLAFSQPDFAILRGLSGLIAKLSGAKLGYLSEAGNSAGAWLAGVLPHRGVGGTVVTQAGENANSMLSNPLNAYLLLDLEPELDSWNGTQSLETLKQADFVVSLSAFKTETMQEYADVLLPKALFAETSGTFVNAAGIWQSFAGAVSPAGEARPGWKILRVLANLLYLEGFEYTASDQIASEMRSQMLENIVPDQENAWSLPETLPSANNNGLQRLTEMGMYATDAMVRRATVLQKTTDGKQASGAHLHPDDAEKLNIQDGQSVLLEQNGRQAELNAVLDSRVSPGCVLLYGGQSETSTLADWYGAIQIKVL</sequence>
<dbReference type="Gene3D" id="3.10.20.740">
    <property type="match status" value="1"/>
</dbReference>
<keyword evidence="18" id="KW-1185">Reference proteome</keyword>
<evidence type="ECO:0000259" key="16">
    <source>
        <dbReference type="PROSITE" id="PS51839"/>
    </source>
</evidence>
<dbReference type="OrthoDB" id="9810782at2"/>
<evidence type="ECO:0000259" key="14">
    <source>
        <dbReference type="PROSITE" id="PS51085"/>
    </source>
</evidence>
<dbReference type="GO" id="GO:0051537">
    <property type="term" value="F:2 iron, 2 sulfur cluster binding"/>
    <property type="evidence" value="ECO:0007669"/>
    <property type="project" value="UniProtKB-UniRule"/>
</dbReference>
<dbReference type="InterPro" id="IPR054351">
    <property type="entry name" value="NADH_UbQ_OxRdtase_ferredoxin"/>
</dbReference>
<keyword evidence="4 13" id="KW-0001">2Fe-2S</keyword>
<dbReference type="FunFam" id="3.30.70.20:FF:000002">
    <property type="entry name" value="NADH-ubiquinone oxidoreductase 75 kDa subunit"/>
    <property type="match status" value="1"/>
</dbReference>
<dbReference type="InterPro" id="IPR006656">
    <property type="entry name" value="Mopterin_OxRdtase"/>
</dbReference>
<dbReference type="Pfam" id="PF10588">
    <property type="entry name" value="NADH-G_4Fe-4S_3"/>
    <property type="match status" value="1"/>
</dbReference>
<evidence type="ECO:0000313" key="17">
    <source>
        <dbReference type="EMBL" id="SEH08032.1"/>
    </source>
</evidence>
<feature type="domain" description="4Fe-4S His(Cys)3-ligated-type" evidence="16">
    <location>
        <begin position="78"/>
        <end position="117"/>
    </location>
</feature>
<dbReference type="InterPro" id="IPR006963">
    <property type="entry name" value="Mopterin_OxRdtase_4Fe-4S_dom"/>
</dbReference>
<dbReference type="GO" id="GO:0043546">
    <property type="term" value="F:molybdopterin cofactor binding"/>
    <property type="evidence" value="ECO:0007669"/>
    <property type="project" value="InterPro"/>
</dbReference>
<name>A0A1H6FD76_9GAMM</name>
<dbReference type="Gene3D" id="3.30.200.210">
    <property type="match status" value="1"/>
</dbReference>
<dbReference type="Pfam" id="PF22151">
    <property type="entry name" value="Fer4_NDSU1"/>
    <property type="match status" value="1"/>
</dbReference>
<dbReference type="SUPFAM" id="SSF50692">
    <property type="entry name" value="ADC-like"/>
    <property type="match status" value="1"/>
</dbReference>
<dbReference type="Pfam" id="PF01568">
    <property type="entry name" value="Molydop_binding"/>
    <property type="match status" value="1"/>
</dbReference>
<evidence type="ECO:0000256" key="8">
    <source>
        <dbReference type="ARBA" id="ARBA00023004"/>
    </source>
</evidence>
<protein>
    <recommendedName>
        <fullName evidence="13">NADH-quinone oxidoreductase</fullName>
        <ecNumber evidence="13">7.1.1.-</ecNumber>
    </recommendedName>
</protein>
<dbReference type="GO" id="GO:0046872">
    <property type="term" value="F:metal ion binding"/>
    <property type="evidence" value="ECO:0007669"/>
    <property type="project" value="UniProtKB-UniRule"/>
</dbReference>
<dbReference type="GO" id="GO:0016651">
    <property type="term" value="F:oxidoreductase activity, acting on NAD(P)H"/>
    <property type="evidence" value="ECO:0007669"/>
    <property type="project" value="InterPro"/>
</dbReference>
<dbReference type="SMART" id="SM00929">
    <property type="entry name" value="NADH-G_4Fe-4S_3"/>
    <property type="match status" value="1"/>
</dbReference>
<keyword evidence="9 13" id="KW-0411">Iron-sulfur</keyword>
<dbReference type="GO" id="GO:0016020">
    <property type="term" value="C:membrane"/>
    <property type="evidence" value="ECO:0007669"/>
    <property type="project" value="InterPro"/>
</dbReference>
<reference evidence="17 18" key="1">
    <citation type="submission" date="2016-10" db="EMBL/GenBank/DDBJ databases">
        <authorList>
            <person name="de Groot N.N."/>
        </authorList>
    </citation>
    <scope>NUCLEOTIDE SEQUENCE [LARGE SCALE GENOMIC DNA]</scope>
    <source>
        <strain evidence="17">MBHS1</strain>
    </source>
</reference>
<evidence type="ECO:0000256" key="1">
    <source>
        <dbReference type="ARBA" id="ARBA00001966"/>
    </source>
</evidence>
<dbReference type="InterPro" id="IPR006657">
    <property type="entry name" value="MoPterin_dinucl-bd_dom"/>
</dbReference>
<dbReference type="PANTHER" id="PTHR43105">
    <property type="entry name" value="RESPIRATORY NITRATE REDUCTASE"/>
    <property type="match status" value="1"/>
</dbReference>
<keyword evidence="3 13" id="KW-0004">4Fe-4S</keyword>
<dbReference type="EMBL" id="FMSV02000542">
    <property type="protein sequence ID" value="SEH08032.1"/>
    <property type="molecule type" value="Genomic_DNA"/>
</dbReference>
<evidence type="ECO:0000256" key="11">
    <source>
        <dbReference type="ARBA" id="ARBA00026021"/>
    </source>
</evidence>
<keyword evidence="5 13" id="KW-0874">Quinone</keyword>
<evidence type="ECO:0000256" key="2">
    <source>
        <dbReference type="ARBA" id="ARBA00005404"/>
    </source>
</evidence>
<keyword evidence="10 13" id="KW-0520">NAD</keyword>
<dbReference type="GO" id="GO:0042773">
    <property type="term" value="P:ATP synthesis coupled electron transport"/>
    <property type="evidence" value="ECO:0007669"/>
    <property type="project" value="InterPro"/>
</dbReference>
<dbReference type="PROSITE" id="PS51669">
    <property type="entry name" value="4FE4S_MOW_BIS_MGD"/>
    <property type="match status" value="1"/>
</dbReference>
<keyword evidence="8 13" id="KW-0408">Iron</keyword>